<comment type="caution">
    <text evidence="1">The sequence shown here is derived from an EMBL/GenBank/DDBJ whole genome shotgun (WGS) entry which is preliminary data.</text>
</comment>
<organism evidence="1 2">
    <name type="scientific">Pleurodeles waltl</name>
    <name type="common">Iberian ribbed newt</name>
    <dbReference type="NCBI Taxonomy" id="8319"/>
    <lineage>
        <taxon>Eukaryota</taxon>
        <taxon>Metazoa</taxon>
        <taxon>Chordata</taxon>
        <taxon>Craniata</taxon>
        <taxon>Vertebrata</taxon>
        <taxon>Euteleostomi</taxon>
        <taxon>Amphibia</taxon>
        <taxon>Batrachia</taxon>
        <taxon>Caudata</taxon>
        <taxon>Salamandroidea</taxon>
        <taxon>Salamandridae</taxon>
        <taxon>Pleurodelinae</taxon>
        <taxon>Pleurodeles</taxon>
    </lineage>
</organism>
<dbReference type="Proteomes" id="UP001066276">
    <property type="component" value="Chromosome 2_2"/>
</dbReference>
<dbReference type="EMBL" id="JANPWB010000004">
    <property type="protein sequence ID" value="KAJ1191734.1"/>
    <property type="molecule type" value="Genomic_DNA"/>
</dbReference>
<reference evidence="1" key="1">
    <citation type="journal article" date="2022" name="bioRxiv">
        <title>Sequencing and chromosome-scale assembly of the giantPleurodeles waltlgenome.</title>
        <authorList>
            <person name="Brown T."/>
            <person name="Elewa A."/>
            <person name="Iarovenko S."/>
            <person name="Subramanian E."/>
            <person name="Araus A.J."/>
            <person name="Petzold A."/>
            <person name="Susuki M."/>
            <person name="Suzuki K.-i.T."/>
            <person name="Hayashi T."/>
            <person name="Toyoda A."/>
            <person name="Oliveira C."/>
            <person name="Osipova E."/>
            <person name="Leigh N.D."/>
            <person name="Simon A."/>
            <person name="Yun M.H."/>
        </authorList>
    </citation>
    <scope>NUCLEOTIDE SEQUENCE</scope>
    <source>
        <strain evidence="1">20211129_DDA</strain>
        <tissue evidence="1">Liver</tissue>
    </source>
</reference>
<evidence type="ECO:0000313" key="1">
    <source>
        <dbReference type="EMBL" id="KAJ1191734.1"/>
    </source>
</evidence>
<accession>A0AAV7URQ3</accession>
<sequence>MRVCVRQTWTHYAALLVTSHLPRGQCLLMSHELPGLELELTRTAVTTDHLSEEAKGGYFCVRPSREERL</sequence>
<protein>
    <submittedName>
        <fullName evidence="1">Uncharacterized protein</fullName>
    </submittedName>
</protein>
<dbReference type="AlphaFoldDB" id="A0AAV7URQ3"/>
<gene>
    <name evidence="1" type="ORF">NDU88_001050</name>
</gene>
<evidence type="ECO:0000313" key="2">
    <source>
        <dbReference type="Proteomes" id="UP001066276"/>
    </source>
</evidence>
<proteinExistence type="predicted"/>
<keyword evidence="2" id="KW-1185">Reference proteome</keyword>
<name>A0AAV7URQ3_PLEWA</name>